<dbReference type="EMBL" id="CP002583">
    <property type="protein sequence ID" value="ADZ93378.1"/>
    <property type="molecule type" value="Genomic_DNA"/>
</dbReference>
<protein>
    <submittedName>
        <fullName evidence="1">Uncharacterized protein</fullName>
    </submittedName>
</protein>
<dbReference type="STRING" id="717774.Marme_4179"/>
<dbReference type="HOGENOM" id="CLU_2898952_0_0_6"/>
<dbReference type="NCBIfam" id="NF046101">
    <property type="entry name" value="PA3496_fam"/>
    <property type="match status" value="1"/>
</dbReference>
<evidence type="ECO:0000313" key="1">
    <source>
        <dbReference type="EMBL" id="ADZ93378.1"/>
    </source>
</evidence>
<name>F2K1P4_MARM1</name>
<organism evidence="1 2">
    <name type="scientific">Marinomonas mediterranea (strain ATCC 700492 / JCM 21426 / NBRC 103028 / MMB-1)</name>
    <dbReference type="NCBI Taxonomy" id="717774"/>
    <lineage>
        <taxon>Bacteria</taxon>
        <taxon>Pseudomonadati</taxon>
        <taxon>Pseudomonadota</taxon>
        <taxon>Gammaproteobacteria</taxon>
        <taxon>Oceanospirillales</taxon>
        <taxon>Oceanospirillaceae</taxon>
        <taxon>Marinomonas</taxon>
    </lineage>
</organism>
<keyword evidence="2" id="KW-1185">Reference proteome</keyword>
<gene>
    <name evidence="1" type="ordered locus">Marme_4179</name>
</gene>
<accession>F2K1P4</accession>
<evidence type="ECO:0000313" key="2">
    <source>
        <dbReference type="Proteomes" id="UP000001062"/>
    </source>
</evidence>
<dbReference type="PATRIC" id="fig|717774.3.peg.4329"/>
<dbReference type="RefSeq" id="WP_013663280.1">
    <property type="nucleotide sequence ID" value="NC_015276.1"/>
</dbReference>
<sequence>MTSMEVAEIKTELLHASISLKKEENERTQKEDSDRMLKARRAIENYREEQRLIQAISDGWDD</sequence>
<dbReference type="OrthoDB" id="6106783at2"/>
<reference evidence="1 2" key="1">
    <citation type="journal article" date="2012" name="Stand. Genomic Sci.">
        <title>Complete genome sequence of the melanogenic marine bacterium Marinomonas mediterranea type strain (MMB-1(T)).</title>
        <authorList>
            <person name="Lucas-Elio P."/>
            <person name="Goodwin L."/>
            <person name="Woyke T."/>
            <person name="Pitluck S."/>
            <person name="Nolan M."/>
            <person name="Kyrpides N.C."/>
            <person name="Detter J.C."/>
            <person name="Copeland A."/>
            <person name="Teshima H."/>
            <person name="Bruce D."/>
            <person name="Detter C."/>
            <person name="Tapia R."/>
            <person name="Han S."/>
            <person name="Land M.L."/>
            <person name="Ivanova N."/>
            <person name="Mikhailova N."/>
            <person name="Johnston A.W."/>
            <person name="Sanchez-Amat A."/>
        </authorList>
    </citation>
    <scope>NUCLEOTIDE SEQUENCE [LARGE SCALE GENOMIC DNA]</scope>
    <source>
        <strain evidence="2">ATCC 700492 / JCM 21426 / NBRC 103028 / MMB-1</strain>
    </source>
</reference>
<dbReference type="KEGG" id="mme:Marme_4179"/>
<dbReference type="InterPro" id="IPR058059">
    <property type="entry name" value="PA3496-like"/>
</dbReference>
<proteinExistence type="predicted"/>
<dbReference type="Proteomes" id="UP000001062">
    <property type="component" value="Chromosome"/>
</dbReference>
<dbReference type="AlphaFoldDB" id="F2K1P4"/>